<proteinExistence type="predicted"/>
<gene>
    <name evidence="2" type="ORF">BO78DRAFT_113248</name>
</gene>
<evidence type="ECO:0000313" key="3">
    <source>
        <dbReference type="Proteomes" id="UP000248423"/>
    </source>
</evidence>
<dbReference type="VEuPathDB" id="FungiDB:BO78DRAFT_113248"/>
<dbReference type="AlphaFoldDB" id="A0A319EX14"/>
<dbReference type="Proteomes" id="UP000248423">
    <property type="component" value="Unassembled WGS sequence"/>
</dbReference>
<protein>
    <submittedName>
        <fullName evidence="2">Uncharacterized protein</fullName>
    </submittedName>
</protein>
<accession>A0A319EX14</accession>
<keyword evidence="1" id="KW-1133">Transmembrane helix</keyword>
<organism evidence="2 3">
    <name type="scientific">Aspergillus sclerotiicarbonarius (strain CBS 121057 / IBT 28362)</name>
    <dbReference type="NCBI Taxonomy" id="1448318"/>
    <lineage>
        <taxon>Eukaryota</taxon>
        <taxon>Fungi</taxon>
        <taxon>Dikarya</taxon>
        <taxon>Ascomycota</taxon>
        <taxon>Pezizomycotina</taxon>
        <taxon>Eurotiomycetes</taxon>
        <taxon>Eurotiomycetidae</taxon>
        <taxon>Eurotiales</taxon>
        <taxon>Aspergillaceae</taxon>
        <taxon>Aspergillus</taxon>
        <taxon>Aspergillus subgen. Circumdati</taxon>
    </lineage>
</organism>
<keyword evidence="3" id="KW-1185">Reference proteome</keyword>
<dbReference type="EMBL" id="KZ826348">
    <property type="protein sequence ID" value="PYI06639.1"/>
    <property type="molecule type" value="Genomic_DNA"/>
</dbReference>
<keyword evidence="1" id="KW-0472">Membrane</keyword>
<feature type="transmembrane region" description="Helical" evidence="1">
    <location>
        <begin position="49"/>
        <end position="70"/>
    </location>
</feature>
<evidence type="ECO:0000313" key="2">
    <source>
        <dbReference type="EMBL" id="PYI06639.1"/>
    </source>
</evidence>
<sequence>MVFAFIHRRSLDLFLSLHVSHFLSTTHTRSAVEPPISQPSCISLSSPHLVYPLLFFPLILPLVSGSFFGFGRPHILPSLVGQVTLHVSKA</sequence>
<keyword evidence="1" id="KW-0812">Transmembrane</keyword>
<evidence type="ECO:0000256" key="1">
    <source>
        <dbReference type="SAM" id="Phobius"/>
    </source>
</evidence>
<name>A0A319EX14_ASPSB</name>
<reference evidence="2 3" key="1">
    <citation type="submission" date="2018-02" db="EMBL/GenBank/DDBJ databases">
        <title>The genomes of Aspergillus section Nigri reveals drivers in fungal speciation.</title>
        <authorList>
            <consortium name="DOE Joint Genome Institute"/>
            <person name="Vesth T.C."/>
            <person name="Nybo J."/>
            <person name="Theobald S."/>
            <person name="Brandl J."/>
            <person name="Frisvad J.C."/>
            <person name="Nielsen K.F."/>
            <person name="Lyhne E.K."/>
            <person name="Kogle M.E."/>
            <person name="Kuo A."/>
            <person name="Riley R."/>
            <person name="Clum A."/>
            <person name="Nolan M."/>
            <person name="Lipzen A."/>
            <person name="Salamov A."/>
            <person name="Henrissat B."/>
            <person name="Wiebenga A."/>
            <person name="De vries R.P."/>
            <person name="Grigoriev I.V."/>
            <person name="Mortensen U.H."/>
            <person name="Andersen M.R."/>
            <person name="Baker S.E."/>
        </authorList>
    </citation>
    <scope>NUCLEOTIDE SEQUENCE [LARGE SCALE GENOMIC DNA]</scope>
    <source>
        <strain evidence="2 3">CBS 121057</strain>
    </source>
</reference>